<dbReference type="GO" id="GO:0008832">
    <property type="term" value="F:dGTPase activity"/>
    <property type="evidence" value="ECO:0007669"/>
    <property type="project" value="TreeGrafter"/>
</dbReference>
<dbReference type="PANTHER" id="PTHR11373:SF4">
    <property type="entry name" value="DEOXYNUCLEOSIDE TRIPHOSPHATE TRIPHOSPHOHYDROLASE SAMHD1"/>
    <property type="match status" value="1"/>
</dbReference>
<dbReference type="PROSITE" id="PS51831">
    <property type="entry name" value="HD"/>
    <property type="match status" value="1"/>
</dbReference>
<dbReference type="GO" id="GO:0006203">
    <property type="term" value="P:dGTP catabolic process"/>
    <property type="evidence" value="ECO:0007669"/>
    <property type="project" value="TreeGrafter"/>
</dbReference>
<dbReference type="SUPFAM" id="SSF109604">
    <property type="entry name" value="HD-domain/PDEase-like"/>
    <property type="match status" value="1"/>
</dbReference>
<dbReference type="PANTHER" id="PTHR11373">
    <property type="entry name" value="DEOXYNUCLEOSIDE TRIPHOSPHATE TRIPHOSPHOHYDROLASE"/>
    <property type="match status" value="1"/>
</dbReference>
<dbReference type="CDD" id="cd00077">
    <property type="entry name" value="HDc"/>
    <property type="match status" value="1"/>
</dbReference>
<dbReference type="InterPro" id="IPR050135">
    <property type="entry name" value="dGTPase-like"/>
</dbReference>
<accession>A0A075G3V3</accession>
<dbReference type="Pfam" id="PF01966">
    <property type="entry name" value="HD"/>
    <property type="match status" value="1"/>
</dbReference>
<dbReference type="InterPro" id="IPR003607">
    <property type="entry name" value="HD/PDEase_dom"/>
</dbReference>
<evidence type="ECO:0000313" key="2">
    <source>
        <dbReference type="EMBL" id="AIE96462.1"/>
    </source>
</evidence>
<name>A0A075G3V3_9EURY</name>
<evidence type="ECO:0000259" key="1">
    <source>
        <dbReference type="PROSITE" id="PS51831"/>
    </source>
</evidence>
<dbReference type="InterPro" id="IPR045509">
    <property type="entry name" value="HD_assoc_2"/>
</dbReference>
<feature type="domain" description="HD" evidence="1">
    <location>
        <begin position="53"/>
        <end position="176"/>
    </location>
</feature>
<dbReference type="InterPro" id="IPR006674">
    <property type="entry name" value="HD_domain"/>
</dbReference>
<reference evidence="2" key="1">
    <citation type="journal article" date="2014" name="Genome Biol. Evol.">
        <title>Pangenome evidence for extensive interdomain horizontal transfer affecting lineage core and shell genes in uncultured planktonic thaumarchaeota and euryarchaeota.</title>
        <authorList>
            <person name="Deschamps P."/>
            <person name="Zivanovic Y."/>
            <person name="Moreira D."/>
            <person name="Rodriguez-Valera F."/>
            <person name="Lopez-Garcia P."/>
        </authorList>
    </citation>
    <scope>NUCLEOTIDE SEQUENCE</scope>
</reference>
<dbReference type="EMBL" id="KF900480">
    <property type="protein sequence ID" value="AIE96462.1"/>
    <property type="molecule type" value="Genomic_DNA"/>
</dbReference>
<dbReference type="SMART" id="SM00471">
    <property type="entry name" value="HDc"/>
    <property type="match status" value="1"/>
</dbReference>
<organism evidence="2">
    <name type="scientific">uncultured marine group II/III euryarchaeote AD1000_80_C01</name>
    <dbReference type="NCBI Taxonomy" id="1457813"/>
    <lineage>
        <taxon>Archaea</taxon>
        <taxon>Methanobacteriati</taxon>
        <taxon>Methanobacteriota</taxon>
        <taxon>environmental samples</taxon>
    </lineage>
</organism>
<dbReference type="Gene3D" id="1.10.3210.10">
    <property type="entry name" value="Hypothetical protein af1432"/>
    <property type="match status" value="1"/>
</dbReference>
<proteinExistence type="predicted"/>
<keyword evidence="2" id="KW-0378">Hydrolase</keyword>
<dbReference type="Pfam" id="PF19276">
    <property type="entry name" value="HD_assoc_2"/>
    <property type="match status" value="1"/>
</dbReference>
<dbReference type="AlphaFoldDB" id="A0A075G3V3"/>
<sequence length="418" mass="47736">MGDKRYIRDALHGDIILPDYISRIVDTRSFQRLRYIQQLATCHYAFPSATHSRFSHSIGVYHLATRLVEDLTDRFPGRISEMDAKLVPIAALLHDIGHPPFSHMLETPEVFATYADHEEWGRRILTDSECDIAAVLHEILGDEVDRLLAIMKGGEVEPFLHELVSSQLDVDRFDYLMRDQFVTGADVGGFDLERLLRAIKISEDGHLVVSSESTSAVEAYLVTRWHMYELVYFHKLSMLTSVYYVRALARARELHEEGSLPLSLKMRDLLSNRTLTPYRYSQLTDSFVIADVFQWADHQDEVLSGYAKRLSSRAVFHKQLRTVLNPMQVDDLWSGLKEIVESAGFDGHHDLINAPLRKEGYLPYQEGIHLDDGRDISEVSPLIQSISGEFARSIVFVPAEVRQQCEEYVEEQIAGISQ</sequence>
<protein>
    <submittedName>
        <fullName evidence="2">HD family metal-dependent phosphohydrolase</fullName>
    </submittedName>
</protein>